<evidence type="ECO:0000313" key="2">
    <source>
        <dbReference type="EMBL" id="SVD74077.1"/>
    </source>
</evidence>
<feature type="transmembrane region" description="Helical" evidence="1">
    <location>
        <begin position="118"/>
        <end position="135"/>
    </location>
</feature>
<keyword evidence="1" id="KW-0472">Membrane</keyword>
<accession>A0A382XSG5</accession>
<name>A0A382XSG5_9ZZZZ</name>
<feature type="transmembrane region" description="Helical" evidence="1">
    <location>
        <begin position="215"/>
        <end position="235"/>
    </location>
</feature>
<proteinExistence type="predicted"/>
<feature type="transmembrane region" description="Helical" evidence="1">
    <location>
        <begin position="142"/>
        <end position="161"/>
    </location>
</feature>
<protein>
    <submittedName>
        <fullName evidence="2">Uncharacterized protein</fullName>
    </submittedName>
</protein>
<feature type="transmembrane region" description="Helical" evidence="1">
    <location>
        <begin position="72"/>
        <end position="89"/>
    </location>
</feature>
<feature type="transmembrane region" description="Helical" evidence="1">
    <location>
        <begin position="12"/>
        <end position="29"/>
    </location>
</feature>
<feature type="transmembrane region" description="Helical" evidence="1">
    <location>
        <begin position="35"/>
        <end position="60"/>
    </location>
</feature>
<dbReference type="InterPro" id="IPR051533">
    <property type="entry name" value="WaaL-like"/>
</dbReference>
<dbReference type="AlphaFoldDB" id="A0A382XSG5"/>
<keyword evidence="1" id="KW-0812">Transmembrane</keyword>
<feature type="transmembrane region" description="Helical" evidence="1">
    <location>
        <begin position="167"/>
        <end position="183"/>
    </location>
</feature>
<reference evidence="2" key="1">
    <citation type="submission" date="2018-05" db="EMBL/GenBank/DDBJ databases">
        <authorList>
            <person name="Lanie J.A."/>
            <person name="Ng W.-L."/>
            <person name="Kazmierczak K.M."/>
            <person name="Andrzejewski T.M."/>
            <person name="Davidsen T.M."/>
            <person name="Wayne K.J."/>
            <person name="Tettelin H."/>
            <person name="Glass J.I."/>
            <person name="Rusch D."/>
            <person name="Podicherti R."/>
            <person name="Tsui H.-C.T."/>
            <person name="Winkler M.E."/>
        </authorList>
    </citation>
    <scope>NUCLEOTIDE SEQUENCE</scope>
</reference>
<dbReference type="PANTHER" id="PTHR37422">
    <property type="entry name" value="TEICHURONIC ACID BIOSYNTHESIS PROTEIN TUAE"/>
    <property type="match status" value="1"/>
</dbReference>
<gene>
    <name evidence="2" type="ORF">METZ01_LOCUS426931</name>
</gene>
<dbReference type="EMBL" id="UINC01170165">
    <property type="protein sequence ID" value="SVD74077.1"/>
    <property type="molecule type" value="Genomic_DNA"/>
</dbReference>
<dbReference type="PANTHER" id="PTHR37422:SF13">
    <property type="entry name" value="LIPOPOLYSACCHARIDE BIOSYNTHESIS PROTEIN PA4999-RELATED"/>
    <property type="match status" value="1"/>
</dbReference>
<feature type="transmembrane region" description="Helical" evidence="1">
    <location>
        <begin position="190"/>
        <end position="209"/>
    </location>
</feature>
<organism evidence="2">
    <name type="scientific">marine metagenome</name>
    <dbReference type="NCBI Taxonomy" id="408172"/>
    <lineage>
        <taxon>unclassified sequences</taxon>
        <taxon>metagenomes</taxon>
        <taxon>ecological metagenomes</taxon>
    </lineage>
</organism>
<feature type="non-terminal residue" evidence="2">
    <location>
        <position position="268"/>
    </location>
</feature>
<keyword evidence="1" id="KW-1133">Transmembrane helix</keyword>
<sequence length="268" mass="28207">VSGVIERGPTSLTVTSAGFLGALVLTSVLSSQPWIAFTGLTVRGAGAITYGLCLGLLHAVYRLGRRQSLEPIVLAFCGAHGVVTAYALLQAYESDPFTWGAGILYVGPVFSTLGNPNFSSGYLGLTLPLLVWLAFSSKNYLGIRVAAGAGIGASVVALNYLNSFQGDVSALMAIAVLGHWVWLRGRSSRLAAVAIALPVIVVVSVVPLTVDSPPFGLLVGLVVITATTSGLGSWWDRRNLDSGEAVRQVPRPARVVASLVRRRPWIRP</sequence>
<feature type="non-terminal residue" evidence="2">
    <location>
        <position position="1"/>
    </location>
</feature>
<evidence type="ECO:0000256" key="1">
    <source>
        <dbReference type="SAM" id="Phobius"/>
    </source>
</evidence>